<feature type="region of interest" description="Disordered" evidence="2">
    <location>
        <begin position="150"/>
        <end position="186"/>
    </location>
</feature>
<reference evidence="3" key="1">
    <citation type="submission" date="2022-06" db="EMBL/GenBank/DDBJ databases">
        <authorList>
            <person name="Berger JAMES D."/>
            <person name="Berger JAMES D."/>
        </authorList>
    </citation>
    <scope>NUCLEOTIDE SEQUENCE [LARGE SCALE GENOMIC DNA]</scope>
</reference>
<dbReference type="GO" id="GO:0000281">
    <property type="term" value="P:mitotic cytokinesis"/>
    <property type="evidence" value="ECO:0007669"/>
    <property type="project" value="InterPro"/>
</dbReference>
<dbReference type="Proteomes" id="UP000050795">
    <property type="component" value="Unassembled WGS sequence"/>
</dbReference>
<reference evidence="4" key="2">
    <citation type="submission" date="2023-11" db="UniProtKB">
        <authorList>
            <consortium name="WormBaseParasite"/>
        </authorList>
    </citation>
    <scope>IDENTIFICATION</scope>
</reference>
<proteinExistence type="predicted"/>
<feature type="coiled-coil region" evidence="1">
    <location>
        <begin position="478"/>
        <end position="505"/>
    </location>
</feature>
<feature type="coiled-coil region" evidence="1">
    <location>
        <begin position="342"/>
        <end position="454"/>
    </location>
</feature>
<dbReference type="GO" id="GO:0008017">
    <property type="term" value="F:microtubule binding"/>
    <property type="evidence" value="ECO:0007669"/>
    <property type="project" value="TreeGrafter"/>
</dbReference>
<dbReference type="GO" id="GO:0000235">
    <property type="term" value="C:astral microtubule"/>
    <property type="evidence" value="ECO:0007669"/>
    <property type="project" value="TreeGrafter"/>
</dbReference>
<dbReference type="WBParaSite" id="TREG1_107690.1">
    <property type="protein sequence ID" value="TREG1_107690.1"/>
    <property type="gene ID" value="TREG1_107690"/>
</dbReference>
<evidence type="ECO:0000313" key="3">
    <source>
        <dbReference type="Proteomes" id="UP000050795"/>
    </source>
</evidence>
<evidence type="ECO:0000313" key="4">
    <source>
        <dbReference type="WBParaSite" id="TREG1_107690.1"/>
    </source>
</evidence>
<accession>A0AA85IT18</accession>
<name>A0AA85IT18_TRIRE</name>
<evidence type="ECO:0008006" key="5">
    <source>
        <dbReference type="Google" id="ProtNLM"/>
    </source>
</evidence>
<protein>
    <recommendedName>
        <fullName evidence="5">Coiled-coil domain-containing protein 181</fullName>
    </recommendedName>
</protein>
<feature type="compositionally biased region" description="Low complexity" evidence="2">
    <location>
        <begin position="159"/>
        <end position="171"/>
    </location>
</feature>
<keyword evidence="3" id="KW-1185">Reference proteome</keyword>
<dbReference type="InterPro" id="IPR026106">
    <property type="entry name" value="MAP9"/>
</dbReference>
<organism evidence="3 4">
    <name type="scientific">Trichobilharzia regenti</name>
    <name type="common">Nasal bird schistosome</name>
    <dbReference type="NCBI Taxonomy" id="157069"/>
    <lineage>
        <taxon>Eukaryota</taxon>
        <taxon>Metazoa</taxon>
        <taxon>Spiralia</taxon>
        <taxon>Lophotrochozoa</taxon>
        <taxon>Platyhelminthes</taxon>
        <taxon>Trematoda</taxon>
        <taxon>Digenea</taxon>
        <taxon>Strigeidida</taxon>
        <taxon>Schistosomatoidea</taxon>
        <taxon>Schistosomatidae</taxon>
        <taxon>Trichobilharzia</taxon>
    </lineage>
</organism>
<sequence>MPFSPLELLNDENLERFSKDVAKANEEVLESRGKHGGDEKSSVEVTLTKILSEDIHNGCQTTFDHNTSDQFGAEIQEISLSHVENIAKSRREVLPKNSSNSNWRPVPDKWELETIYIPQDEIKISESTQSVSDQHSYQEYSKIDIENKRSVEEKHESNENSLQSNNLPSSLTPTSVNNLKDIAPDESNANDTAAYIEFTESEKDASREILENDIVVKPVARSRKHIPNVNQQNTCDISLSSQQADHSIINIPILTSKEQQNLLRNTNTDDNKNKNIPDIIIKTVSQNSMMKRSKSSCSISNQKAFHKNTINRPLHKGDEFTVLNANILRDLAYSSWCNRLTKSARVERLSSLRNEIDETKKEKEKLERMKSNEISFQTWKQNKRQILLDTIKKRKAEELAQKKKLEEERERKLNSQKAFEIWKARKDELIIKQQRELSTKRKQEKETKETEQNEKQYLCQKAFEDWKSKKDTILQQSLKHQRKCLTEKEKQQEELNRRKLEQAAEAYYQWELKKVASLENLAISINHSNKPNKRPWRPPSKIISPINSSYRMY</sequence>
<dbReference type="GO" id="GO:0090307">
    <property type="term" value="P:mitotic spindle assembly"/>
    <property type="evidence" value="ECO:0007669"/>
    <property type="project" value="TreeGrafter"/>
</dbReference>
<evidence type="ECO:0000256" key="2">
    <source>
        <dbReference type="SAM" id="MobiDB-lite"/>
    </source>
</evidence>
<dbReference type="GO" id="GO:1902412">
    <property type="term" value="P:regulation of mitotic cytokinesis"/>
    <property type="evidence" value="ECO:0007669"/>
    <property type="project" value="TreeGrafter"/>
</dbReference>
<dbReference type="AlphaFoldDB" id="A0AA85IT18"/>
<keyword evidence="1" id="KW-0175">Coiled coil</keyword>
<dbReference type="PANTHER" id="PTHR14739:SF9">
    <property type="entry name" value="MICROTUBULE-ASSOCIATED PROTEIN 9"/>
    <property type="match status" value="1"/>
</dbReference>
<dbReference type="PANTHER" id="PTHR14739">
    <property type="entry name" value="MICROTUBULE-ASSOCIATED PROTEIN 9"/>
    <property type="match status" value="1"/>
</dbReference>
<evidence type="ECO:0000256" key="1">
    <source>
        <dbReference type="SAM" id="Coils"/>
    </source>
</evidence>